<evidence type="ECO:0000313" key="7">
    <source>
        <dbReference type="Proteomes" id="UP000193240"/>
    </source>
</evidence>
<dbReference type="InterPro" id="IPR036259">
    <property type="entry name" value="MFS_trans_sf"/>
</dbReference>
<dbReference type="STRING" id="105696.A0A1Y2MEA2"/>
<feature type="transmembrane region" description="Helical" evidence="5">
    <location>
        <begin position="478"/>
        <end position="497"/>
    </location>
</feature>
<reference evidence="6 7" key="1">
    <citation type="journal article" date="2017" name="Genome Announc.">
        <title>Genome sequence of the saprophytic ascomycete Epicoccum nigrum ICMP 19927 strain isolated from New Zealand.</title>
        <authorList>
            <person name="Fokin M."/>
            <person name="Fleetwood D."/>
            <person name="Weir B.S."/>
            <person name="Villas-Boas S.G."/>
        </authorList>
    </citation>
    <scope>NUCLEOTIDE SEQUENCE [LARGE SCALE GENOMIC DNA]</scope>
    <source>
        <strain evidence="6 7">ICMP 19927</strain>
    </source>
</reference>
<dbReference type="PANTHER" id="PTHR23502:SF139">
    <property type="entry name" value="MAJOR FACILITATOR SUPERFAMILY (MFS) PROFILE DOMAIN-CONTAINING PROTEIN-RELATED"/>
    <property type="match status" value="1"/>
</dbReference>
<dbReference type="AlphaFoldDB" id="A0A1Y2MEA2"/>
<dbReference type="GO" id="GO:0005886">
    <property type="term" value="C:plasma membrane"/>
    <property type="evidence" value="ECO:0007669"/>
    <property type="project" value="TreeGrafter"/>
</dbReference>
<sequence>MDDKPHTDVDYVEDFKSPHEHTEDTHVKGNAFLVHADGEVRKIPVPSKSPNDPLNFKRWEKIGIIFCCCWFSIMGLSMAGGLGTILNVFFELYAPQGKQSQDIVFLITMPSLCIGLGNYILLPIALAYGRRPVFLVSMVVLLASTVLAAVQDSYDAHLAARIVQGLSTGASESLLPLMLTEITFLHQRGRVFGLYWTVQNILSSTINLSSSYINQDLGWRWYYWVFVITITVGLVVAFFFGFETQFTRSAASVDGQLIFTDEYGVTNIIPDDEAQEYFARIAREGMTLPSTNDGSDDIRKTYLQKIRPWSDVQDRPVRIMLLTYLHMFQSLTSPGIIYAILTSSVTLGCSIGMSLTYNHVLMDNYHWEPKNIGLINVGGVIGSLLGMLYCTFLGDPFVLFLARRNKGVHKPEHQLLTLTIPAIIGVAILLLYGYTAGGGATWWGPYLGWTIFQYTFTAVLIVSTTFASEATTQYPGPALVVVVGTKNIVSFGVSYGLTPMVDKHGFPWAFGVLAGIFSAIFLLGIPVYYLNPRWRAKQSSK</sequence>
<evidence type="ECO:0000256" key="2">
    <source>
        <dbReference type="ARBA" id="ARBA00022692"/>
    </source>
</evidence>
<keyword evidence="7" id="KW-1185">Reference proteome</keyword>
<feature type="transmembrane region" description="Helical" evidence="5">
    <location>
        <begin position="509"/>
        <end position="531"/>
    </location>
</feature>
<name>A0A1Y2MEA2_EPING</name>
<dbReference type="Proteomes" id="UP000193240">
    <property type="component" value="Unassembled WGS sequence"/>
</dbReference>
<feature type="transmembrane region" description="Helical" evidence="5">
    <location>
        <begin position="414"/>
        <end position="434"/>
    </location>
</feature>
<evidence type="ECO:0000256" key="3">
    <source>
        <dbReference type="ARBA" id="ARBA00022989"/>
    </source>
</evidence>
<feature type="transmembrane region" description="Helical" evidence="5">
    <location>
        <begin position="336"/>
        <end position="357"/>
    </location>
</feature>
<keyword evidence="4 5" id="KW-0472">Membrane</keyword>
<evidence type="ECO:0008006" key="8">
    <source>
        <dbReference type="Google" id="ProtNLM"/>
    </source>
</evidence>
<dbReference type="PANTHER" id="PTHR23502">
    <property type="entry name" value="MAJOR FACILITATOR SUPERFAMILY"/>
    <property type="match status" value="1"/>
</dbReference>
<feature type="transmembrane region" description="Helical" evidence="5">
    <location>
        <begin position="62"/>
        <end position="83"/>
    </location>
</feature>
<evidence type="ECO:0000256" key="5">
    <source>
        <dbReference type="SAM" id="Phobius"/>
    </source>
</evidence>
<organism evidence="6 7">
    <name type="scientific">Epicoccum nigrum</name>
    <name type="common">Soil fungus</name>
    <name type="synonym">Epicoccum purpurascens</name>
    <dbReference type="NCBI Taxonomy" id="105696"/>
    <lineage>
        <taxon>Eukaryota</taxon>
        <taxon>Fungi</taxon>
        <taxon>Dikarya</taxon>
        <taxon>Ascomycota</taxon>
        <taxon>Pezizomycotina</taxon>
        <taxon>Dothideomycetes</taxon>
        <taxon>Pleosporomycetidae</taxon>
        <taxon>Pleosporales</taxon>
        <taxon>Pleosporineae</taxon>
        <taxon>Didymellaceae</taxon>
        <taxon>Epicoccum</taxon>
    </lineage>
</organism>
<feature type="transmembrane region" description="Helical" evidence="5">
    <location>
        <begin position="446"/>
        <end position="466"/>
    </location>
</feature>
<dbReference type="GO" id="GO:0022857">
    <property type="term" value="F:transmembrane transporter activity"/>
    <property type="evidence" value="ECO:0007669"/>
    <property type="project" value="InterPro"/>
</dbReference>
<keyword evidence="3 5" id="KW-1133">Transmembrane helix</keyword>
<evidence type="ECO:0000256" key="1">
    <source>
        <dbReference type="ARBA" id="ARBA00004141"/>
    </source>
</evidence>
<dbReference type="OMA" id="FETQFTR"/>
<dbReference type="InterPro" id="IPR011701">
    <property type="entry name" value="MFS"/>
</dbReference>
<feature type="transmembrane region" description="Helical" evidence="5">
    <location>
        <begin position="103"/>
        <end position="121"/>
    </location>
</feature>
<dbReference type="Gene3D" id="1.20.1250.20">
    <property type="entry name" value="MFS general substrate transporter like domains"/>
    <property type="match status" value="1"/>
</dbReference>
<protein>
    <recommendedName>
        <fullName evidence="8">Major facilitator superfamily (MFS) profile domain-containing protein</fullName>
    </recommendedName>
</protein>
<feature type="transmembrane region" description="Helical" evidence="5">
    <location>
        <begin position="221"/>
        <end position="242"/>
    </location>
</feature>
<dbReference type="SUPFAM" id="SSF103473">
    <property type="entry name" value="MFS general substrate transporter"/>
    <property type="match status" value="1"/>
</dbReference>
<comment type="subcellular location">
    <subcellularLocation>
        <location evidence="1">Membrane</location>
        <topology evidence="1">Multi-pass membrane protein</topology>
    </subcellularLocation>
</comment>
<evidence type="ECO:0000313" key="6">
    <source>
        <dbReference type="EMBL" id="OSS53558.1"/>
    </source>
</evidence>
<evidence type="ECO:0000256" key="4">
    <source>
        <dbReference type="ARBA" id="ARBA00023136"/>
    </source>
</evidence>
<feature type="transmembrane region" description="Helical" evidence="5">
    <location>
        <begin position="377"/>
        <end position="402"/>
    </location>
</feature>
<dbReference type="EMBL" id="KZ107838">
    <property type="protein sequence ID" value="OSS53558.1"/>
    <property type="molecule type" value="Genomic_DNA"/>
</dbReference>
<dbReference type="InParanoid" id="A0A1Y2MEA2"/>
<keyword evidence="2 5" id="KW-0812">Transmembrane</keyword>
<proteinExistence type="predicted"/>
<feature type="transmembrane region" description="Helical" evidence="5">
    <location>
        <begin position="133"/>
        <end position="150"/>
    </location>
</feature>
<gene>
    <name evidence="6" type="ORF">B5807_01663</name>
</gene>
<dbReference type="Pfam" id="PF07690">
    <property type="entry name" value="MFS_1"/>
    <property type="match status" value="1"/>
</dbReference>
<accession>A0A1Y2MEA2</accession>